<feature type="binding site" evidence="7">
    <location>
        <begin position="202"/>
        <end position="206"/>
    </location>
    <ligand>
        <name>ATP</name>
        <dbReference type="ChEBI" id="CHEBI:30616"/>
    </ligand>
</feature>
<accession>A0A4Q2DN80</accession>
<evidence type="ECO:0000256" key="7">
    <source>
        <dbReference type="HAMAP-Rule" id="MF_03157"/>
    </source>
</evidence>
<keyword evidence="2 7" id="KW-0067">ATP-binding</keyword>
<evidence type="ECO:0000256" key="5">
    <source>
        <dbReference type="ARBA" id="ARBA00023239"/>
    </source>
</evidence>
<keyword evidence="3" id="KW-0521">NADP</keyword>
<dbReference type="PANTHER" id="PTHR12592:SF0">
    <property type="entry name" value="ATP-DEPENDENT (S)-NAD(P)H-HYDRATE DEHYDRATASE"/>
    <property type="match status" value="1"/>
</dbReference>
<evidence type="ECO:0000313" key="10">
    <source>
        <dbReference type="Proteomes" id="UP000290288"/>
    </source>
</evidence>
<dbReference type="CDD" id="cd01171">
    <property type="entry name" value="YXKO-related"/>
    <property type="match status" value="1"/>
</dbReference>
<dbReference type="PANTHER" id="PTHR12592">
    <property type="entry name" value="ATP-DEPENDENT (S)-NAD(P)H-HYDRATE DEHYDRATASE FAMILY MEMBER"/>
    <property type="match status" value="1"/>
</dbReference>
<dbReference type="SUPFAM" id="SSF53613">
    <property type="entry name" value="Ribokinase-like"/>
    <property type="match status" value="1"/>
</dbReference>
<comment type="function">
    <text evidence="7">Catalyzes the dehydration of the S-form of NAD(P)HX at the expense of ATP, which is converted to ADP. Together with NAD(P)HX epimerase, which catalyzes the epimerization of the S- and R-forms, the enzyme allows the repair of both epimers of NAD(P)HX, a damaged form of NAD(P)H that is a result of enzymatic or heat-dependent hydration.</text>
</comment>
<dbReference type="Gene3D" id="3.40.1190.20">
    <property type="match status" value="1"/>
</dbReference>
<comment type="caution">
    <text evidence="9">The sequence shown here is derived from an EMBL/GenBank/DDBJ whole genome shotgun (WGS) entry which is preliminary data.</text>
</comment>
<dbReference type="GO" id="GO:0005737">
    <property type="term" value="C:cytoplasm"/>
    <property type="evidence" value="ECO:0007669"/>
    <property type="project" value="UniProtKB-SubCell"/>
</dbReference>
<evidence type="ECO:0000313" key="9">
    <source>
        <dbReference type="EMBL" id="RXW21680.1"/>
    </source>
</evidence>
<evidence type="ECO:0000256" key="4">
    <source>
        <dbReference type="ARBA" id="ARBA00023027"/>
    </source>
</evidence>
<dbReference type="GO" id="GO:0005524">
    <property type="term" value="F:ATP binding"/>
    <property type="evidence" value="ECO:0007669"/>
    <property type="project" value="UniProtKB-KW"/>
</dbReference>
<protein>
    <recommendedName>
        <fullName evidence="7">ATP-dependent (S)-NAD(P)H-hydrate dehydratase</fullName>
        <ecNumber evidence="7">4.2.1.93</ecNumber>
    </recommendedName>
    <alternativeName>
        <fullName evidence="7">ATP-dependent NAD(P)HX dehydratase</fullName>
    </alternativeName>
</protein>
<gene>
    <name evidence="9" type="ORF">EST38_g4174</name>
</gene>
<dbReference type="InterPro" id="IPR000631">
    <property type="entry name" value="CARKD"/>
</dbReference>
<proteinExistence type="inferred from homology"/>
<dbReference type="AlphaFoldDB" id="A0A4Q2DN80"/>
<comment type="similarity">
    <text evidence="7">Belongs to the NnrD/CARKD family.</text>
</comment>
<evidence type="ECO:0000256" key="6">
    <source>
        <dbReference type="ARBA" id="ARBA00047472"/>
    </source>
</evidence>
<feature type="binding site" evidence="7">
    <location>
        <begin position="164"/>
        <end position="170"/>
    </location>
    <ligand>
        <name>(6S)-NADPHX</name>
        <dbReference type="ChEBI" id="CHEBI:64076"/>
    </ligand>
</feature>
<keyword evidence="10" id="KW-1185">Reference proteome</keyword>
<dbReference type="PROSITE" id="PS01050">
    <property type="entry name" value="YJEF_C_2"/>
    <property type="match status" value="1"/>
</dbReference>
<evidence type="ECO:0000256" key="1">
    <source>
        <dbReference type="ARBA" id="ARBA00022741"/>
    </source>
</evidence>
<evidence type="ECO:0000256" key="2">
    <source>
        <dbReference type="ARBA" id="ARBA00022840"/>
    </source>
</evidence>
<dbReference type="Pfam" id="PF01256">
    <property type="entry name" value="Carb_kinase"/>
    <property type="match status" value="1"/>
</dbReference>
<dbReference type="HAMAP" id="MF_01965">
    <property type="entry name" value="NADHX_dehydratase"/>
    <property type="match status" value="1"/>
</dbReference>
<comment type="cofactor">
    <cofactor evidence="7">
        <name>Mg(2+)</name>
        <dbReference type="ChEBI" id="CHEBI:18420"/>
    </cofactor>
</comment>
<dbReference type="STRING" id="2316362.A0A4Q2DN80"/>
<feature type="domain" description="YjeF C-terminal" evidence="8">
    <location>
        <begin position="7"/>
        <end position="276"/>
    </location>
</feature>
<dbReference type="GO" id="GO:0110051">
    <property type="term" value="P:metabolite repair"/>
    <property type="evidence" value="ECO:0007669"/>
    <property type="project" value="TreeGrafter"/>
</dbReference>
<keyword evidence="4 7" id="KW-0520">NAD</keyword>
<dbReference type="InterPro" id="IPR029056">
    <property type="entry name" value="Ribokinase-like"/>
</dbReference>
<comment type="subcellular location">
    <subcellularLocation>
        <location evidence="7">Cytoplasm</location>
    </subcellularLocation>
</comment>
<dbReference type="OrthoDB" id="8110916at2759"/>
<feature type="binding site" evidence="7">
    <location>
        <position position="254"/>
    </location>
    <ligand>
        <name>(6S)-NADPHX</name>
        <dbReference type="ChEBI" id="CHEBI:64076"/>
    </ligand>
</feature>
<evidence type="ECO:0000259" key="8">
    <source>
        <dbReference type="PROSITE" id="PS51383"/>
    </source>
</evidence>
<keyword evidence="7" id="KW-0963">Cytoplasm</keyword>
<feature type="binding site" evidence="7">
    <location>
        <position position="111"/>
    </location>
    <ligand>
        <name>(6S)-NADPHX</name>
        <dbReference type="ChEBI" id="CHEBI:64076"/>
    </ligand>
</feature>
<dbReference type="InterPro" id="IPR017953">
    <property type="entry name" value="Carbohydrate_kinase_pred_CS"/>
</dbReference>
<reference evidence="9 10" key="1">
    <citation type="submission" date="2019-01" db="EMBL/GenBank/DDBJ databases">
        <title>Draft genome sequence of Psathyrella aberdarensis IHI B618.</title>
        <authorList>
            <person name="Buettner E."/>
            <person name="Kellner H."/>
        </authorList>
    </citation>
    <scope>NUCLEOTIDE SEQUENCE [LARGE SCALE GENOMIC DNA]</scope>
    <source>
        <strain evidence="9 10">IHI B618</strain>
    </source>
</reference>
<name>A0A4Q2DN80_9AGAR</name>
<dbReference type="GO" id="GO:0046496">
    <property type="term" value="P:nicotinamide nucleotide metabolic process"/>
    <property type="evidence" value="ECO:0007669"/>
    <property type="project" value="UniProtKB-UniRule"/>
</dbReference>
<dbReference type="EC" id="4.2.1.93" evidence="7"/>
<dbReference type="GO" id="GO:0047453">
    <property type="term" value="F:ATP-dependent NAD(P)H-hydrate dehydratase activity"/>
    <property type="evidence" value="ECO:0007669"/>
    <property type="project" value="UniProtKB-UniRule"/>
</dbReference>
<sequence length="276" mass="29179">MPVPRAIIEQIKRLIPPLDGSLHKGQSGRVGVLGGALDYTGAPFFAAMSALRFGADLSHVICSPTAAGAIKSYSPDLIVHPILNESSTSDQVTPQLQSLFTRLHVLIVGPGLGREPYMQSYAKLAISLARQRGMYLVLDADALLLVGHDPSIIKGYRRAVLTPNVVEFKRLSEQVGVDPAAPANERASIISNLLGGVTILEKGPKDVIAVDTTGEAADLKESQLEGADAEKEKTKETVEVDVEGGLKRCGGQGDVLSGSVGTFMAWGKCYEDGAFG</sequence>
<organism evidence="9 10">
    <name type="scientific">Candolleomyces aberdarensis</name>
    <dbReference type="NCBI Taxonomy" id="2316362"/>
    <lineage>
        <taxon>Eukaryota</taxon>
        <taxon>Fungi</taxon>
        <taxon>Dikarya</taxon>
        <taxon>Basidiomycota</taxon>
        <taxon>Agaricomycotina</taxon>
        <taxon>Agaricomycetes</taxon>
        <taxon>Agaricomycetidae</taxon>
        <taxon>Agaricales</taxon>
        <taxon>Agaricineae</taxon>
        <taxon>Psathyrellaceae</taxon>
        <taxon>Candolleomyces</taxon>
    </lineage>
</organism>
<comment type="catalytic activity">
    <reaction evidence="7">
        <text>(6S)-NADHX + ATP = ADP + phosphate + NADH + H(+)</text>
        <dbReference type="Rhea" id="RHEA:19017"/>
        <dbReference type="ChEBI" id="CHEBI:15378"/>
        <dbReference type="ChEBI" id="CHEBI:30616"/>
        <dbReference type="ChEBI" id="CHEBI:43474"/>
        <dbReference type="ChEBI" id="CHEBI:57945"/>
        <dbReference type="ChEBI" id="CHEBI:64074"/>
        <dbReference type="ChEBI" id="CHEBI:456216"/>
        <dbReference type="EC" id="4.2.1.93"/>
    </reaction>
</comment>
<keyword evidence="7" id="KW-0597">Phosphoprotein</keyword>
<comment type="catalytic activity">
    <reaction evidence="6 7">
        <text>(6S)-NADPHX + ATP = ADP + phosphate + NADPH + H(+)</text>
        <dbReference type="Rhea" id="RHEA:32231"/>
        <dbReference type="ChEBI" id="CHEBI:15378"/>
        <dbReference type="ChEBI" id="CHEBI:30616"/>
        <dbReference type="ChEBI" id="CHEBI:43474"/>
        <dbReference type="ChEBI" id="CHEBI:57783"/>
        <dbReference type="ChEBI" id="CHEBI:64076"/>
        <dbReference type="ChEBI" id="CHEBI:456216"/>
        <dbReference type="EC" id="4.2.1.93"/>
    </reaction>
</comment>
<dbReference type="PROSITE" id="PS51383">
    <property type="entry name" value="YJEF_C_3"/>
    <property type="match status" value="1"/>
</dbReference>
<keyword evidence="5 7" id="KW-0456">Lyase</keyword>
<dbReference type="EMBL" id="SDEE01000099">
    <property type="protein sequence ID" value="RXW21680.1"/>
    <property type="molecule type" value="Genomic_DNA"/>
</dbReference>
<keyword evidence="1 7" id="KW-0547">Nucleotide-binding</keyword>
<feature type="binding site" evidence="7">
    <location>
        <begin position="244"/>
        <end position="253"/>
    </location>
    <ligand>
        <name>ATP</name>
        <dbReference type="ChEBI" id="CHEBI:30616"/>
    </ligand>
</feature>
<dbReference type="NCBIfam" id="TIGR00196">
    <property type="entry name" value="yjeF_cterm"/>
    <property type="match status" value="1"/>
</dbReference>
<dbReference type="Proteomes" id="UP000290288">
    <property type="component" value="Unassembled WGS sequence"/>
</dbReference>
<evidence type="ECO:0000256" key="3">
    <source>
        <dbReference type="ARBA" id="ARBA00022857"/>
    </source>
</evidence>